<evidence type="ECO:0000313" key="6">
    <source>
        <dbReference type="EMBL" id="RKP17726.1"/>
    </source>
</evidence>
<evidence type="ECO:0000256" key="1">
    <source>
        <dbReference type="ARBA" id="ARBA00023016"/>
    </source>
</evidence>
<dbReference type="InterPro" id="IPR008978">
    <property type="entry name" value="HSP20-like_chaperone"/>
</dbReference>
<dbReference type="Pfam" id="PF00011">
    <property type="entry name" value="HSP20"/>
    <property type="match status" value="1"/>
</dbReference>
<organism evidence="6 7">
    <name type="scientific">Rozella allomycis (strain CSF55)</name>
    <dbReference type="NCBI Taxonomy" id="988480"/>
    <lineage>
        <taxon>Eukaryota</taxon>
        <taxon>Fungi</taxon>
        <taxon>Fungi incertae sedis</taxon>
        <taxon>Cryptomycota</taxon>
        <taxon>Cryptomycota incertae sedis</taxon>
        <taxon>Rozella</taxon>
    </lineage>
</organism>
<name>A0A4P9YEC8_ROZAC</name>
<feature type="region of interest" description="Disordered" evidence="4">
    <location>
        <begin position="1"/>
        <end position="24"/>
    </location>
</feature>
<protein>
    <submittedName>
        <fullName evidence="6">HSP20-like chaperone</fullName>
    </submittedName>
</protein>
<dbReference type="InterPro" id="IPR002068">
    <property type="entry name" value="A-crystallin/Hsp20_dom"/>
</dbReference>
<evidence type="ECO:0000256" key="4">
    <source>
        <dbReference type="SAM" id="MobiDB-lite"/>
    </source>
</evidence>
<dbReference type="AlphaFoldDB" id="A0A4P9YEC8"/>
<evidence type="ECO:0000256" key="2">
    <source>
        <dbReference type="PROSITE-ProRule" id="PRU00285"/>
    </source>
</evidence>
<dbReference type="InterPro" id="IPR031107">
    <property type="entry name" value="Small_HSP"/>
</dbReference>
<accession>A0A4P9YEC8</accession>
<sequence>MSPSRLLTPPEYGSGQLMPRQVPTLGLGTSGIRMDISETPDKVLLKADMPGIKKEDIKVSTDEENKTLSIEAERKYEKEHEDEERKIFERHFGKMQRTVHLPLADFNKGCEAKFENGVLCVCFPKAERAAKGKAVTIS</sequence>
<dbReference type="PROSITE" id="PS01031">
    <property type="entry name" value="SHSP"/>
    <property type="match status" value="1"/>
</dbReference>
<dbReference type="SUPFAM" id="SSF49764">
    <property type="entry name" value="HSP20-like chaperones"/>
    <property type="match status" value="1"/>
</dbReference>
<dbReference type="EMBL" id="ML005696">
    <property type="protein sequence ID" value="RKP17726.1"/>
    <property type="molecule type" value="Genomic_DNA"/>
</dbReference>
<feature type="domain" description="SHSP" evidence="5">
    <location>
        <begin position="23"/>
        <end position="138"/>
    </location>
</feature>
<keyword evidence="1" id="KW-0346">Stress response</keyword>
<comment type="similarity">
    <text evidence="2 3">Belongs to the small heat shock protein (HSP20) family.</text>
</comment>
<proteinExistence type="inferred from homology"/>
<dbReference type="Gene3D" id="2.60.40.790">
    <property type="match status" value="1"/>
</dbReference>
<gene>
    <name evidence="6" type="ORF">ROZALSC1DRAFT_30503</name>
</gene>
<dbReference type="PANTHER" id="PTHR11527">
    <property type="entry name" value="HEAT-SHOCK PROTEIN 20 FAMILY MEMBER"/>
    <property type="match status" value="1"/>
</dbReference>
<dbReference type="Proteomes" id="UP000281549">
    <property type="component" value="Unassembled WGS sequence"/>
</dbReference>
<reference evidence="7" key="1">
    <citation type="journal article" date="2018" name="Nat. Microbiol.">
        <title>Leveraging single-cell genomics to expand the fungal tree of life.</title>
        <authorList>
            <person name="Ahrendt S.R."/>
            <person name="Quandt C.A."/>
            <person name="Ciobanu D."/>
            <person name="Clum A."/>
            <person name="Salamov A."/>
            <person name="Andreopoulos B."/>
            <person name="Cheng J.F."/>
            <person name="Woyke T."/>
            <person name="Pelin A."/>
            <person name="Henrissat B."/>
            <person name="Reynolds N.K."/>
            <person name="Benny G.L."/>
            <person name="Smith M.E."/>
            <person name="James T.Y."/>
            <person name="Grigoriev I.V."/>
        </authorList>
    </citation>
    <scope>NUCLEOTIDE SEQUENCE [LARGE SCALE GENOMIC DNA]</scope>
    <source>
        <strain evidence="7">CSF55</strain>
    </source>
</reference>
<evidence type="ECO:0000313" key="7">
    <source>
        <dbReference type="Proteomes" id="UP000281549"/>
    </source>
</evidence>
<evidence type="ECO:0000256" key="3">
    <source>
        <dbReference type="RuleBase" id="RU003616"/>
    </source>
</evidence>
<evidence type="ECO:0000259" key="5">
    <source>
        <dbReference type="PROSITE" id="PS01031"/>
    </source>
</evidence>